<dbReference type="EMBL" id="GBRH01233426">
    <property type="protein sequence ID" value="JAD64469.1"/>
    <property type="molecule type" value="Transcribed_RNA"/>
</dbReference>
<proteinExistence type="predicted"/>
<sequence length="56" mass="6643">MSIEHLQFASSDMFLFLYSRFLCKYDAFCSGVNFEYQFELWRHLHCSVFASSSFAP</sequence>
<name>A0A0A9BKH0_ARUDO</name>
<dbReference type="AlphaFoldDB" id="A0A0A9BKH0"/>
<reference evidence="1" key="2">
    <citation type="journal article" date="2015" name="Data Brief">
        <title>Shoot transcriptome of the giant reed, Arundo donax.</title>
        <authorList>
            <person name="Barrero R.A."/>
            <person name="Guerrero F.D."/>
            <person name="Moolhuijzen P."/>
            <person name="Goolsby J.A."/>
            <person name="Tidwell J."/>
            <person name="Bellgard S.E."/>
            <person name="Bellgard M.I."/>
        </authorList>
    </citation>
    <scope>NUCLEOTIDE SEQUENCE</scope>
    <source>
        <tissue evidence="1">Shoot tissue taken approximately 20 cm above the soil surface</tissue>
    </source>
</reference>
<evidence type="ECO:0000313" key="1">
    <source>
        <dbReference type="EMBL" id="JAD64469.1"/>
    </source>
</evidence>
<organism evidence="1">
    <name type="scientific">Arundo donax</name>
    <name type="common">Giant reed</name>
    <name type="synonym">Donax arundinaceus</name>
    <dbReference type="NCBI Taxonomy" id="35708"/>
    <lineage>
        <taxon>Eukaryota</taxon>
        <taxon>Viridiplantae</taxon>
        <taxon>Streptophyta</taxon>
        <taxon>Embryophyta</taxon>
        <taxon>Tracheophyta</taxon>
        <taxon>Spermatophyta</taxon>
        <taxon>Magnoliopsida</taxon>
        <taxon>Liliopsida</taxon>
        <taxon>Poales</taxon>
        <taxon>Poaceae</taxon>
        <taxon>PACMAD clade</taxon>
        <taxon>Arundinoideae</taxon>
        <taxon>Arundineae</taxon>
        <taxon>Arundo</taxon>
    </lineage>
</organism>
<protein>
    <submittedName>
        <fullName evidence="1">Uncharacterized protein</fullName>
    </submittedName>
</protein>
<reference evidence="1" key="1">
    <citation type="submission" date="2014-09" db="EMBL/GenBank/DDBJ databases">
        <authorList>
            <person name="Magalhaes I.L.F."/>
            <person name="Oliveira U."/>
            <person name="Santos F.R."/>
            <person name="Vidigal T.H.D.A."/>
            <person name="Brescovit A.D."/>
            <person name="Santos A.J."/>
        </authorList>
    </citation>
    <scope>NUCLEOTIDE SEQUENCE</scope>
    <source>
        <tissue evidence="1">Shoot tissue taken approximately 20 cm above the soil surface</tissue>
    </source>
</reference>
<accession>A0A0A9BKH0</accession>